<evidence type="ECO:0000256" key="5">
    <source>
        <dbReference type="RuleBase" id="RU362059"/>
    </source>
</evidence>
<keyword evidence="2 4" id="KW-0328">Glycosyltransferase</keyword>
<accession>A0ABQ8TST5</accession>
<comment type="caution">
    <text evidence="7">The sequence shown here is derived from an EMBL/GenBank/DDBJ whole genome shotgun (WGS) entry which is preliminary data.</text>
</comment>
<dbReference type="EC" id="2.4.1.17" evidence="5"/>
<evidence type="ECO:0000313" key="8">
    <source>
        <dbReference type="Proteomes" id="UP001148838"/>
    </source>
</evidence>
<gene>
    <name evidence="7" type="ORF">ANN_00313</name>
</gene>
<organism evidence="7 8">
    <name type="scientific">Periplaneta americana</name>
    <name type="common">American cockroach</name>
    <name type="synonym">Blatta americana</name>
    <dbReference type="NCBI Taxonomy" id="6978"/>
    <lineage>
        <taxon>Eukaryota</taxon>
        <taxon>Metazoa</taxon>
        <taxon>Ecdysozoa</taxon>
        <taxon>Arthropoda</taxon>
        <taxon>Hexapoda</taxon>
        <taxon>Insecta</taxon>
        <taxon>Pterygota</taxon>
        <taxon>Neoptera</taxon>
        <taxon>Polyneoptera</taxon>
        <taxon>Dictyoptera</taxon>
        <taxon>Blattodea</taxon>
        <taxon>Blattoidea</taxon>
        <taxon>Blattidae</taxon>
        <taxon>Blattinae</taxon>
        <taxon>Periplaneta</taxon>
    </lineage>
</organism>
<dbReference type="InterPro" id="IPR035595">
    <property type="entry name" value="UDP_glycos_trans_CS"/>
</dbReference>
<dbReference type="InterPro" id="IPR050271">
    <property type="entry name" value="UDP-glycosyltransferase"/>
</dbReference>
<dbReference type="PANTHER" id="PTHR48043:SF145">
    <property type="entry name" value="FI06409P-RELATED"/>
    <property type="match status" value="1"/>
</dbReference>
<dbReference type="Proteomes" id="UP001148838">
    <property type="component" value="Unassembled WGS sequence"/>
</dbReference>
<reference evidence="7 8" key="1">
    <citation type="journal article" date="2022" name="Allergy">
        <title>Genome assembly and annotation of Periplaneta americana reveal a comprehensive cockroach allergen profile.</title>
        <authorList>
            <person name="Wang L."/>
            <person name="Xiong Q."/>
            <person name="Saelim N."/>
            <person name="Wang L."/>
            <person name="Nong W."/>
            <person name="Wan A.T."/>
            <person name="Shi M."/>
            <person name="Liu X."/>
            <person name="Cao Q."/>
            <person name="Hui J.H.L."/>
            <person name="Sookrung N."/>
            <person name="Leung T.F."/>
            <person name="Tungtrongchitr A."/>
            <person name="Tsui S.K.W."/>
        </authorList>
    </citation>
    <scope>NUCLEOTIDE SEQUENCE [LARGE SCALE GENOMIC DNA]</scope>
    <source>
        <strain evidence="7">PWHHKU_190912</strain>
    </source>
</reference>
<keyword evidence="3 4" id="KW-0808">Transferase</keyword>
<keyword evidence="5" id="KW-0732">Signal</keyword>
<dbReference type="PANTHER" id="PTHR48043">
    <property type="entry name" value="EG:EG0003.4 PROTEIN-RELATED"/>
    <property type="match status" value="1"/>
</dbReference>
<comment type="subcellular location">
    <subcellularLocation>
        <location evidence="5">Membrane</location>
        <topology evidence="5">Single-pass membrane protein</topology>
    </subcellularLocation>
</comment>
<keyword evidence="5" id="KW-0812">Transmembrane</keyword>
<evidence type="ECO:0000256" key="2">
    <source>
        <dbReference type="ARBA" id="ARBA00022676"/>
    </source>
</evidence>
<dbReference type="EMBL" id="JAJSOF020000003">
    <property type="protein sequence ID" value="KAJ4448921.1"/>
    <property type="molecule type" value="Genomic_DNA"/>
</dbReference>
<keyword evidence="5" id="KW-1133">Transmembrane helix</keyword>
<evidence type="ECO:0000256" key="4">
    <source>
        <dbReference type="RuleBase" id="RU003718"/>
    </source>
</evidence>
<dbReference type="Gene3D" id="3.40.50.2000">
    <property type="entry name" value="Glycogen Phosphorylase B"/>
    <property type="match status" value="1"/>
</dbReference>
<dbReference type="Pfam" id="PF00201">
    <property type="entry name" value="UDPGT"/>
    <property type="match status" value="1"/>
</dbReference>
<dbReference type="SUPFAM" id="SSF53756">
    <property type="entry name" value="UDP-Glycosyltransferase/glycogen phosphorylase"/>
    <property type="match status" value="1"/>
</dbReference>
<feature type="signal peptide" evidence="5">
    <location>
        <begin position="1"/>
        <end position="19"/>
    </location>
</feature>
<protein>
    <recommendedName>
        <fullName evidence="5">UDP-glucuronosyltransferase</fullName>
        <ecNumber evidence="5">2.4.1.17</ecNumber>
    </recommendedName>
</protein>
<keyword evidence="8" id="KW-1185">Reference proteome</keyword>
<keyword evidence="5" id="KW-0472">Membrane</keyword>
<sequence>MKCSHIFIFCVLPICASEAARILSLINYSARSHYVLYHTFFEALVARGHQVEVYGQFPLEKPVSNYTDFSIADPTVLSDVSIEQLREAGLIQMIIYYKNNMIDTCRSALSNQNILNLMKSNKTYDVVITNTGGLDCLIGFAHRFKAPLIGITTGPIYPWLSHRIGNPNNPAYIPNYYISFTDQKIFWKRLLNTVSDWAMTAWYYTEFYTITEEMLRKHFGEDYPSLDELQRNTSLMLVNSHFSVNTPRPAVPTFVEVGGLHIKSGGKLPKDLQTYLDQAKEGVVYFSLGSMIRSETFTETKLRAFIDAFSQLPQRVLWKIGNISGLPPNVKTATWLPQLEILKHPNVRVFITHGGNLGTQEAIYAGVPMVGIPIMADQPINVKNYVSKGVAVQLDYDSITTENVLKTVNKVLHDSSYRTNAKRLSQLFRDRPQSALDTAIYWTEYVIRHRGAPHLRSAALDLTWYQYLLLDVILVIIGVAIIVGFMIFYSFKIMLKLVSGNVSHTAVKNRSSSTSSHKREQHGMHSSS</sequence>
<evidence type="ECO:0000256" key="6">
    <source>
        <dbReference type="SAM" id="MobiDB-lite"/>
    </source>
</evidence>
<feature type="compositionally biased region" description="Basic and acidic residues" evidence="6">
    <location>
        <begin position="517"/>
        <end position="528"/>
    </location>
</feature>
<feature type="transmembrane region" description="Helical" evidence="5">
    <location>
        <begin position="464"/>
        <end position="489"/>
    </location>
</feature>
<comment type="similarity">
    <text evidence="1 4">Belongs to the UDP-glycosyltransferase family.</text>
</comment>
<dbReference type="CDD" id="cd03784">
    <property type="entry name" value="GT1_Gtf-like"/>
    <property type="match status" value="1"/>
</dbReference>
<evidence type="ECO:0000313" key="7">
    <source>
        <dbReference type="EMBL" id="KAJ4448921.1"/>
    </source>
</evidence>
<feature type="region of interest" description="Disordered" evidence="6">
    <location>
        <begin position="508"/>
        <end position="528"/>
    </location>
</feature>
<evidence type="ECO:0000256" key="3">
    <source>
        <dbReference type="ARBA" id="ARBA00022679"/>
    </source>
</evidence>
<proteinExistence type="inferred from homology"/>
<dbReference type="PROSITE" id="PS00375">
    <property type="entry name" value="UDPGT"/>
    <property type="match status" value="1"/>
</dbReference>
<comment type="catalytic activity">
    <reaction evidence="5">
        <text>glucuronate acceptor + UDP-alpha-D-glucuronate = acceptor beta-D-glucuronoside + UDP + H(+)</text>
        <dbReference type="Rhea" id="RHEA:21032"/>
        <dbReference type="ChEBI" id="CHEBI:15378"/>
        <dbReference type="ChEBI" id="CHEBI:58052"/>
        <dbReference type="ChEBI" id="CHEBI:58223"/>
        <dbReference type="ChEBI" id="CHEBI:132367"/>
        <dbReference type="ChEBI" id="CHEBI:132368"/>
        <dbReference type="EC" id="2.4.1.17"/>
    </reaction>
</comment>
<feature type="chain" id="PRO_5044990863" description="UDP-glucuronosyltransferase" evidence="5">
    <location>
        <begin position="20"/>
        <end position="528"/>
    </location>
</feature>
<evidence type="ECO:0000256" key="1">
    <source>
        <dbReference type="ARBA" id="ARBA00009995"/>
    </source>
</evidence>
<dbReference type="InterPro" id="IPR002213">
    <property type="entry name" value="UDP_glucos_trans"/>
</dbReference>
<name>A0ABQ8TST5_PERAM</name>